<feature type="signal peptide" evidence="1">
    <location>
        <begin position="1"/>
        <end position="28"/>
    </location>
</feature>
<protein>
    <submittedName>
        <fullName evidence="2">Uncharacterized protein</fullName>
    </submittedName>
</protein>
<reference evidence="2 3" key="1">
    <citation type="submission" date="2020-04" db="EMBL/GenBank/DDBJ databases">
        <title>Plant Genome Project.</title>
        <authorList>
            <person name="Zhang R.-G."/>
        </authorList>
    </citation>
    <scope>NUCLEOTIDE SEQUENCE [LARGE SCALE GENOMIC DNA]</scope>
    <source>
        <strain evidence="2">YNK0</strain>
        <tissue evidence="2">Leaf</tissue>
    </source>
</reference>
<accession>A0A834YT81</accession>
<sequence length="168" mass="18570">MGMFSEARCLFFLRLSLVAASAANAVQAGTKELTSKSELQCHDLVKKLGKINYMDNVQIYHLSCGAVAVYEPTDGYRKCSVAVIAVYDPTGGYTICIIFENLRTSTAYVHRSCPVKGKSIASRAKFFQNLKSTDPVEHGCIYADGLRISRFEPSANRTESQFEILLQP</sequence>
<dbReference type="AlphaFoldDB" id="A0A834YT81"/>
<dbReference type="EMBL" id="JABCRI010000013">
    <property type="protein sequence ID" value="KAF8395094.1"/>
    <property type="molecule type" value="Genomic_DNA"/>
</dbReference>
<evidence type="ECO:0000313" key="3">
    <source>
        <dbReference type="Proteomes" id="UP000655225"/>
    </source>
</evidence>
<name>A0A834YT81_TETSI</name>
<proteinExistence type="predicted"/>
<keyword evidence="3" id="KW-1185">Reference proteome</keyword>
<evidence type="ECO:0000256" key="1">
    <source>
        <dbReference type="SAM" id="SignalP"/>
    </source>
</evidence>
<comment type="caution">
    <text evidence="2">The sequence shown here is derived from an EMBL/GenBank/DDBJ whole genome shotgun (WGS) entry which is preliminary data.</text>
</comment>
<dbReference type="Proteomes" id="UP000655225">
    <property type="component" value="Unassembled WGS sequence"/>
</dbReference>
<feature type="chain" id="PRO_5032306622" evidence="1">
    <location>
        <begin position="29"/>
        <end position="168"/>
    </location>
</feature>
<gene>
    <name evidence="2" type="ORF">HHK36_019034</name>
</gene>
<organism evidence="2 3">
    <name type="scientific">Tetracentron sinense</name>
    <name type="common">Spur-leaf</name>
    <dbReference type="NCBI Taxonomy" id="13715"/>
    <lineage>
        <taxon>Eukaryota</taxon>
        <taxon>Viridiplantae</taxon>
        <taxon>Streptophyta</taxon>
        <taxon>Embryophyta</taxon>
        <taxon>Tracheophyta</taxon>
        <taxon>Spermatophyta</taxon>
        <taxon>Magnoliopsida</taxon>
        <taxon>Trochodendrales</taxon>
        <taxon>Trochodendraceae</taxon>
        <taxon>Tetracentron</taxon>
    </lineage>
</organism>
<keyword evidence="1" id="KW-0732">Signal</keyword>
<evidence type="ECO:0000313" key="2">
    <source>
        <dbReference type="EMBL" id="KAF8395094.1"/>
    </source>
</evidence>